<accession>K8XQY7</accession>
<dbReference type="Proteomes" id="UP000005951">
    <property type="component" value="Unassembled WGS sequence"/>
</dbReference>
<reference evidence="5 6" key="1">
    <citation type="journal article" date="2013" name="Genome Announc.">
        <title>Draft Genome Sequence of Rhodococcus opacus Strain M213 Shows a Diverse Catabolic Potential.</title>
        <authorList>
            <person name="Pathak A."/>
            <person name="Green S.J."/>
            <person name="Ogram A."/>
            <person name="Chauhan A."/>
        </authorList>
    </citation>
    <scope>NUCLEOTIDE SEQUENCE [LARGE SCALE GENOMIC DNA]</scope>
    <source>
        <strain evidence="5 6">M213</strain>
    </source>
</reference>
<feature type="domain" description="AMP-dependent synthetase/ligase" evidence="3">
    <location>
        <begin position="6"/>
        <end position="359"/>
    </location>
</feature>
<comment type="caution">
    <text evidence="5">The sequence shown here is derived from an EMBL/GenBank/DDBJ whole genome shotgun (WGS) entry which is preliminary data.</text>
</comment>
<name>K8XQY7_RHOOP</name>
<evidence type="ECO:0000256" key="2">
    <source>
        <dbReference type="ARBA" id="ARBA00022598"/>
    </source>
</evidence>
<evidence type="ECO:0000256" key="1">
    <source>
        <dbReference type="ARBA" id="ARBA00006432"/>
    </source>
</evidence>
<evidence type="ECO:0000313" key="5">
    <source>
        <dbReference type="EMBL" id="EKT83251.1"/>
    </source>
</evidence>
<proteinExistence type="inferred from homology"/>
<protein>
    <submittedName>
        <fullName evidence="5">Long-chain-fatty-acid--CoA ligase</fullName>
    </submittedName>
</protein>
<feature type="domain" description="AMP-binding enzyme C-terminal" evidence="4">
    <location>
        <begin position="420"/>
        <end position="498"/>
    </location>
</feature>
<dbReference type="InterPro" id="IPR025110">
    <property type="entry name" value="AMP-bd_C"/>
</dbReference>
<dbReference type="RefSeq" id="WP_005254776.1">
    <property type="nucleotide sequence ID" value="NZ_AJYC02000024.1"/>
</dbReference>
<dbReference type="InterPro" id="IPR042099">
    <property type="entry name" value="ANL_N_sf"/>
</dbReference>
<dbReference type="InterPro" id="IPR045851">
    <property type="entry name" value="AMP-bd_C_sf"/>
</dbReference>
<dbReference type="InterPro" id="IPR020845">
    <property type="entry name" value="AMP-binding_CS"/>
</dbReference>
<dbReference type="EMBL" id="AJYC02000024">
    <property type="protein sequence ID" value="EKT83251.1"/>
    <property type="molecule type" value="Genomic_DNA"/>
</dbReference>
<evidence type="ECO:0000259" key="4">
    <source>
        <dbReference type="Pfam" id="PF13193"/>
    </source>
</evidence>
<sequence length="514" mass="56021">MYPGAHAATTPDKPAVIMAGTGQTVTFAELESRSIRIARHLHTLGLRRGDHVAVLATNTPAIFDIYWAAMRSGLYLTMANWHLTPPEIAYIVEDCGAKALIVDAALDAVARELTALTPATEHRLAFAGTIPGYDSLDRAAAAESDVPLPDQPRGADMLYSSGTTGRPKGIKPELPARQIQEPGDTMTGMNATVWGVTPDTVYLSPAPLYHAAPLRTCASVQALGGTVVVMDRFDAEQALAYIEQYRVTYSQWVPTMFVRMLKLPAETRQKYDVSSVRVAVHAAAPCPVEVKRQMIEWWGPILSEYYSSTELNGMTLVNSDEWLRKPGTVGRAALGVAHICGDDGADLAPGEIGTLYFERDTLPFEYHNAPAKTRDAQHRQHPTWTTTGDVGYLDEDGYLFLTDRKSFMIISGGVNIYPQEIENTLTEHPAVLDVAVIGIPDEEMGESVLAVVQTVPGVTGDDAMAGELLDHVRGRLARFKVPRNVVFSDDLPRTPTGKLVKGTLRERYLAQVPA</sequence>
<dbReference type="Pfam" id="PF00501">
    <property type="entry name" value="AMP-binding"/>
    <property type="match status" value="1"/>
</dbReference>
<evidence type="ECO:0000313" key="6">
    <source>
        <dbReference type="Proteomes" id="UP000005951"/>
    </source>
</evidence>
<dbReference type="GO" id="GO:0031956">
    <property type="term" value="F:medium-chain fatty acid-CoA ligase activity"/>
    <property type="evidence" value="ECO:0007669"/>
    <property type="project" value="TreeGrafter"/>
</dbReference>
<dbReference type="Gene3D" id="3.30.300.30">
    <property type="match status" value="1"/>
</dbReference>
<dbReference type="AlphaFoldDB" id="K8XQY7"/>
<comment type="similarity">
    <text evidence="1">Belongs to the ATP-dependent AMP-binding enzyme family.</text>
</comment>
<gene>
    <name evidence="5" type="ORF">WSS_A08219</name>
</gene>
<dbReference type="PANTHER" id="PTHR43201:SF5">
    <property type="entry name" value="MEDIUM-CHAIN ACYL-COA LIGASE ACSF2, MITOCHONDRIAL"/>
    <property type="match status" value="1"/>
</dbReference>
<evidence type="ECO:0000259" key="3">
    <source>
        <dbReference type="Pfam" id="PF00501"/>
    </source>
</evidence>
<dbReference type="Gene3D" id="3.40.50.12780">
    <property type="entry name" value="N-terminal domain of ligase-like"/>
    <property type="match status" value="1"/>
</dbReference>
<dbReference type="InterPro" id="IPR000873">
    <property type="entry name" value="AMP-dep_synth/lig_dom"/>
</dbReference>
<dbReference type="Pfam" id="PF13193">
    <property type="entry name" value="AMP-binding_C"/>
    <property type="match status" value="1"/>
</dbReference>
<organism evidence="5 6">
    <name type="scientific">Rhodococcus opacus M213</name>
    <dbReference type="NCBI Taxonomy" id="1129896"/>
    <lineage>
        <taxon>Bacteria</taxon>
        <taxon>Bacillati</taxon>
        <taxon>Actinomycetota</taxon>
        <taxon>Actinomycetes</taxon>
        <taxon>Mycobacteriales</taxon>
        <taxon>Nocardiaceae</taxon>
        <taxon>Rhodococcus</taxon>
    </lineage>
</organism>
<dbReference type="SUPFAM" id="SSF56801">
    <property type="entry name" value="Acetyl-CoA synthetase-like"/>
    <property type="match status" value="1"/>
</dbReference>
<keyword evidence="2 5" id="KW-0436">Ligase</keyword>
<dbReference type="PROSITE" id="PS00455">
    <property type="entry name" value="AMP_BINDING"/>
    <property type="match status" value="1"/>
</dbReference>
<dbReference type="PANTHER" id="PTHR43201">
    <property type="entry name" value="ACYL-COA SYNTHETASE"/>
    <property type="match status" value="1"/>
</dbReference>
<dbReference type="GO" id="GO:0006631">
    <property type="term" value="P:fatty acid metabolic process"/>
    <property type="evidence" value="ECO:0007669"/>
    <property type="project" value="TreeGrafter"/>
</dbReference>